<evidence type="ECO:0000313" key="3">
    <source>
        <dbReference type="Proteomes" id="UP000076842"/>
    </source>
</evidence>
<reference evidence="2 3" key="1">
    <citation type="journal article" date="2016" name="Mol. Biol. Evol.">
        <title>Comparative Genomics of Early-Diverging Mushroom-Forming Fungi Provides Insights into the Origins of Lignocellulose Decay Capabilities.</title>
        <authorList>
            <person name="Nagy L.G."/>
            <person name="Riley R."/>
            <person name="Tritt A."/>
            <person name="Adam C."/>
            <person name="Daum C."/>
            <person name="Floudas D."/>
            <person name="Sun H."/>
            <person name="Yadav J.S."/>
            <person name="Pangilinan J."/>
            <person name="Larsson K.H."/>
            <person name="Matsuura K."/>
            <person name="Barry K."/>
            <person name="Labutti K."/>
            <person name="Kuo R."/>
            <person name="Ohm R.A."/>
            <person name="Bhattacharya S.S."/>
            <person name="Shirouzu T."/>
            <person name="Yoshinaga Y."/>
            <person name="Martin F.M."/>
            <person name="Grigoriev I.V."/>
            <person name="Hibbett D.S."/>
        </authorList>
    </citation>
    <scope>NUCLEOTIDE SEQUENCE [LARGE SCALE GENOMIC DNA]</scope>
    <source>
        <strain evidence="2 3">HHB12733</strain>
    </source>
</reference>
<name>A0A165D1P0_9BASI</name>
<evidence type="ECO:0000256" key="1">
    <source>
        <dbReference type="SAM" id="Phobius"/>
    </source>
</evidence>
<dbReference type="OrthoDB" id="4179406at2759"/>
<dbReference type="InParanoid" id="A0A165D1P0"/>
<sequence length="397" mass="43529">MIIYNGCLEVFIDVGHMLKKPAAVFLAFVMLAAMLFAVEKSVIVALAPLCHLPLVPSMMLEFCPRMTTGVSNKPTPTINPDFDKLMEVQLQLQGAIEESASAAPAVRSLQRSEMAVRDLTGLVKMSNISYSDEIVNRLTSFAVSSKERARGLQRFMSGVLGAVDSILAMDENTLWTLERLENAPNKEATLIEAMVYVLVPSLQPPAQIDTASRKEVEAAWLQMAAFAEEYLAKLILSGEGNLELLDQLDDELTVINELLGTSMKLEEAAISQGREQVLASLWTKLGGNQNQLRGFKYNENLLRDMGTYRLQARDATRNTLNYIRQVSADLEDLRDHVVAPLLAGKASSVPLAVHIQSIQRGARRLSDVYNSAKARAQASSRELAEGVPRAQTIGAPS</sequence>
<keyword evidence="1" id="KW-1133">Transmembrane helix</keyword>
<feature type="transmembrane region" description="Helical" evidence="1">
    <location>
        <begin position="21"/>
        <end position="38"/>
    </location>
</feature>
<dbReference type="EMBL" id="KV424087">
    <property type="protein sequence ID" value="KZT51876.1"/>
    <property type="molecule type" value="Genomic_DNA"/>
</dbReference>
<proteinExistence type="predicted"/>
<accession>A0A165D1P0</accession>
<protein>
    <submittedName>
        <fullName evidence="2">Uncharacterized protein</fullName>
    </submittedName>
</protein>
<keyword evidence="1" id="KW-0812">Transmembrane</keyword>
<dbReference type="AlphaFoldDB" id="A0A165D1P0"/>
<organism evidence="2 3">
    <name type="scientific">Calocera cornea HHB12733</name>
    <dbReference type="NCBI Taxonomy" id="1353952"/>
    <lineage>
        <taxon>Eukaryota</taxon>
        <taxon>Fungi</taxon>
        <taxon>Dikarya</taxon>
        <taxon>Basidiomycota</taxon>
        <taxon>Agaricomycotina</taxon>
        <taxon>Dacrymycetes</taxon>
        <taxon>Dacrymycetales</taxon>
        <taxon>Dacrymycetaceae</taxon>
        <taxon>Calocera</taxon>
    </lineage>
</organism>
<keyword evidence="1" id="KW-0472">Membrane</keyword>
<dbReference type="STRING" id="1353952.A0A165D1P0"/>
<gene>
    <name evidence="2" type="ORF">CALCODRAFT_521100</name>
</gene>
<evidence type="ECO:0000313" key="2">
    <source>
        <dbReference type="EMBL" id="KZT51876.1"/>
    </source>
</evidence>
<keyword evidence="3" id="KW-1185">Reference proteome</keyword>
<dbReference type="Proteomes" id="UP000076842">
    <property type="component" value="Unassembled WGS sequence"/>
</dbReference>